<name>A0A7Y0LGJ0_9GAMM</name>
<dbReference type="EMBL" id="JABBXH010000007">
    <property type="protein sequence ID" value="NMP33241.1"/>
    <property type="molecule type" value="Genomic_DNA"/>
</dbReference>
<dbReference type="InterPro" id="IPR028081">
    <property type="entry name" value="Leu-bd"/>
</dbReference>
<sequence length="359" mass="40465">MINFIVFSVCAQDNVVKIGMSAPFSGPTQELGKQIRQGANAYFQRYNKSEHGMRLPIQLLSLDDGYEPSRTITNTRQFINQDKVFSLFSYVGTPTTEAIMPMLQRHNMLYFSPFTGAEFLRTPLVPQIYNIRGSYYQEAELIVNHFVKEHAIKKVVLFIQADAFGIAASKGYINSLQRRWITDIVQVRYKRNSSNVHNAIKSIIKEKPDVILSVGTYKPISSLINQLREQGIQTPVAMVSFAGAKALKASLTNFENVYISTVMPNPERSQISIIQQYRRDMAGKALSHESLEGYINAALFTQVLHKAKKPLTKESFKYAAENNKFDVGGIHVNYNASNHSAHLPPVLNKVTKKALIELD</sequence>
<gene>
    <name evidence="4" type="ORF">HII17_16940</name>
</gene>
<evidence type="ECO:0000256" key="1">
    <source>
        <dbReference type="ARBA" id="ARBA00010062"/>
    </source>
</evidence>
<feature type="domain" description="Leucine-binding protein" evidence="3">
    <location>
        <begin position="16"/>
        <end position="342"/>
    </location>
</feature>
<evidence type="ECO:0000256" key="2">
    <source>
        <dbReference type="ARBA" id="ARBA00022729"/>
    </source>
</evidence>
<dbReference type="PANTHER" id="PTHR47235:SF1">
    <property type="entry name" value="BLR6548 PROTEIN"/>
    <property type="match status" value="1"/>
</dbReference>
<dbReference type="AlphaFoldDB" id="A0A7Y0LGJ0"/>
<dbReference type="Proteomes" id="UP000568664">
    <property type="component" value="Unassembled WGS sequence"/>
</dbReference>
<evidence type="ECO:0000259" key="3">
    <source>
        <dbReference type="Pfam" id="PF13458"/>
    </source>
</evidence>
<dbReference type="RefSeq" id="WP_169076562.1">
    <property type="nucleotide sequence ID" value="NZ_JABBXH010000007.1"/>
</dbReference>
<dbReference type="InterPro" id="IPR028082">
    <property type="entry name" value="Peripla_BP_I"/>
</dbReference>
<dbReference type="PANTHER" id="PTHR47235">
    <property type="entry name" value="BLR6548 PROTEIN"/>
    <property type="match status" value="1"/>
</dbReference>
<keyword evidence="5" id="KW-1185">Reference proteome</keyword>
<accession>A0A7Y0LGJ0</accession>
<evidence type="ECO:0000313" key="5">
    <source>
        <dbReference type="Proteomes" id="UP000568664"/>
    </source>
</evidence>
<comment type="similarity">
    <text evidence="1">Belongs to the leucine-binding protein family.</text>
</comment>
<dbReference type="SUPFAM" id="SSF53822">
    <property type="entry name" value="Periplasmic binding protein-like I"/>
    <property type="match status" value="1"/>
</dbReference>
<protein>
    <submittedName>
        <fullName evidence="4">ABC transporter substrate-binding protein</fullName>
    </submittedName>
</protein>
<reference evidence="4 5" key="1">
    <citation type="submission" date="2020-04" db="EMBL/GenBank/DDBJ databases">
        <title>Thalassotalea sp. M1531, isolated from the surface of marine red alga.</title>
        <authorList>
            <person name="Pang L."/>
            <person name="Lu D.-C."/>
        </authorList>
    </citation>
    <scope>NUCLEOTIDE SEQUENCE [LARGE SCALE GENOMIC DNA]</scope>
    <source>
        <strain evidence="4 5">M1531</strain>
    </source>
</reference>
<dbReference type="Pfam" id="PF13458">
    <property type="entry name" value="Peripla_BP_6"/>
    <property type="match status" value="1"/>
</dbReference>
<proteinExistence type="inferred from homology"/>
<organism evidence="4 5">
    <name type="scientific">Thalassotalea algicola</name>
    <dbReference type="NCBI Taxonomy" id="2716224"/>
    <lineage>
        <taxon>Bacteria</taxon>
        <taxon>Pseudomonadati</taxon>
        <taxon>Pseudomonadota</taxon>
        <taxon>Gammaproteobacteria</taxon>
        <taxon>Alteromonadales</taxon>
        <taxon>Colwelliaceae</taxon>
        <taxon>Thalassotalea</taxon>
    </lineage>
</organism>
<dbReference type="CDD" id="cd19978">
    <property type="entry name" value="PBP1_ABC_ligand_binding-like"/>
    <property type="match status" value="1"/>
</dbReference>
<comment type="caution">
    <text evidence="4">The sequence shown here is derived from an EMBL/GenBank/DDBJ whole genome shotgun (WGS) entry which is preliminary data.</text>
</comment>
<evidence type="ECO:0000313" key="4">
    <source>
        <dbReference type="EMBL" id="NMP33241.1"/>
    </source>
</evidence>
<dbReference type="Gene3D" id="3.40.50.2300">
    <property type="match status" value="2"/>
</dbReference>
<keyword evidence="2" id="KW-0732">Signal</keyword>